<dbReference type="GO" id="GO:0003723">
    <property type="term" value="F:RNA binding"/>
    <property type="evidence" value="ECO:0007669"/>
    <property type="project" value="TreeGrafter"/>
</dbReference>
<dbReference type="InterPro" id="IPR036517">
    <property type="entry name" value="FF_domain_sf"/>
</dbReference>
<gene>
    <name evidence="3" type="ORF">OVA965_LOCUS34287</name>
    <name evidence="4" type="ORF">TMI583_LOCUS35201</name>
</gene>
<dbReference type="Proteomes" id="UP000682733">
    <property type="component" value="Unassembled WGS sequence"/>
</dbReference>
<dbReference type="Proteomes" id="UP000677228">
    <property type="component" value="Unassembled WGS sequence"/>
</dbReference>
<dbReference type="GO" id="GO:0071004">
    <property type="term" value="C:U2-type prespliceosome"/>
    <property type="evidence" value="ECO:0007669"/>
    <property type="project" value="TreeGrafter"/>
</dbReference>
<proteinExistence type="predicted"/>
<dbReference type="GO" id="GO:0045292">
    <property type="term" value="P:mRNA cis splicing, via spliceosome"/>
    <property type="evidence" value="ECO:0007669"/>
    <property type="project" value="InterPro"/>
</dbReference>
<evidence type="ECO:0000256" key="1">
    <source>
        <dbReference type="SAM" id="Coils"/>
    </source>
</evidence>
<evidence type="ECO:0000256" key="2">
    <source>
        <dbReference type="SAM" id="MobiDB-lite"/>
    </source>
</evidence>
<dbReference type="GO" id="GO:0005685">
    <property type="term" value="C:U1 snRNP"/>
    <property type="evidence" value="ECO:0007669"/>
    <property type="project" value="TreeGrafter"/>
</dbReference>
<evidence type="ECO:0000313" key="4">
    <source>
        <dbReference type="EMBL" id="CAF4234107.1"/>
    </source>
</evidence>
<sequence>SFHILDADCKREKGENYNYCIRHFTRKREFDPMMFEKFYQLLNRICISDIKIDFMHLLNFLIDKKDRNALQHEMISKYIRKNNTNAIHLADSLPLKDILENMAKVTFRTTWQEAQRLLLDNVEFVHDTELQNMDKEDALIVFEDHIRQLEKEHEEEMESQRKYIRRAYRKNREAFLDTDESANEEEKRSSKKKKTIAEPVSVPPPTIQQQPLVDASAESNHESEGEAKDSDNAGGDLPLTTLPTPIVTKAKKARKAKKKKTSSSSVSQATD</sequence>
<accession>A0A8S2SPZ2</accession>
<feature type="region of interest" description="Disordered" evidence="2">
    <location>
        <begin position="175"/>
        <end position="271"/>
    </location>
</feature>
<dbReference type="PANTHER" id="PTHR11864:SF0">
    <property type="entry name" value="PRP40 PRE-MRNA PROCESSING FACTOR 40 HOMOLOG A (YEAST)"/>
    <property type="match status" value="1"/>
</dbReference>
<evidence type="ECO:0000313" key="5">
    <source>
        <dbReference type="Proteomes" id="UP000682733"/>
    </source>
</evidence>
<dbReference type="Gene3D" id="1.10.10.440">
    <property type="entry name" value="FF domain"/>
    <property type="match status" value="1"/>
</dbReference>
<evidence type="ECO:0000313" key="3">
    <source>
        <dbReference type="EMBL" id="CAF1437076.1"/>
    </source>
</evidence>
<dbReference type="EMBL" id="CAJOBA010050418">
    <property type="protein sequence ID" value="CAF4234107.1"/>
    <property type="molecule type" value="Genomic_DNA"/>
</dbReference>
<name>A0A8S2SPZ2_9BILA</name>
<organism evidence="4 5">
    <name type="scientific">Didymodactylos carnosus</name>
    <dbReference type="NCBI Taxonomy" id="1234261"/>
    <lineage>
        <taxon>Eukaryota</taxon>
        <taxon>Metazoa</taxon>
        <taxon>Spiralia</taxon>
        <taxon>Gnathifera</taxon>
        <taxon>Rotifera</taxon>
        <taxon>Eurotatoria</taxon>
        <taxon>Bdelloidea</taxon>
        <taxon>Philodinida</taxon>
        <taxon>Philodinidae</taxon>
        <taxon>Didymodactylos</taxon>
    </lineage>
</organism>
<feature type="coiled-coil region" evidence="1">
    <location>
        <begin position="132"/>
        <end position="166"/>
    </location>
</feature>
<feature type="non-terminal residue" evidence="4">
    <location>
        <position position="271"/>
    </location>
</feature>
<dbReference type="PANTHER" id="PTHR11864">
    <property type="entry name" value="PRE-MRNA-PROCESSING PROTEIN PRP40"/>
    <property type="match status" value="1"/>
</dbReference>
<keyword evidence="1" id="KW-0175">Coiled coil</keyword>
<dbReference type="SUPFAM" id="SSF81698">
    <property type="entry name" value="FF domain"/>
    <property type="match status" value="1"/>
</dbReference>
<feature type="compositionally biased region" description="Basic residues" evidence="2">
    <location>
        <begin position="249"/>
        <end position="261"/>
    </location>
</feature>
<feature type="compositionally biased region" description="Low complexity" evidence="2">
    <location>
        <begin position="262"/>
        <end position="271"/>
    </location>
</feature>
<protein>
    <submittedName>
        <fullName evidence="4">Uncharacterized protein</fullName>
    </submittedName>
</protein>
<reference evidence="4" key="1">
    <citation type="submission" date="2021-02" db="EMBL/GenBank/DDBJ databases">
        <authorList>
            <person name="Nowell W R."/>
        </authorList>
    </citation>
    <scope>NUCLEOTIDE SEQUENCE</scope>
</reference>
<dbReference type="InterPro" id="IPR039726">
    <property type="entry name" value="Prp40-like"/>
</dbReference>
<feature type="compositionally biased region" description="Basic and acidic residues" evidence="2">
    <location>
        <begin position="219"/>
        <end position="231"/>
    </location>
</feature>
<comment type="caution">
    <text evidence="4">The sequence shown here is derived from an EMBL/GenBank/DDBJ whole genome shotgun (WGS) entry which is preliminary data.</text>
</comment>
<dbReference type="FunFam" id="1.10.10.440:FF:000002">
    <property type="entry name" value="pre-mRNA-processing factor 40 homolog A isoform X1"/>
    <property type="match status" value="1"/>
</dbReference>
<dbReference type="EMBL" id="CAJNOK010028622">
    <property type="protein sequence ID" value="CAF1437076.1"/>
    <property type="molecule type" value="Genomic_DNA"/>
</dbReference>
<dbReference type="AlphaFoldDB" id="A0A8S2SPZ2"/>